<evidence type="ECO:0000256" key="1">
    <source>
        <dbReference type="ARBA" id="ARBA00007274"/>
    </source>
</evidence>
<comment type="caution">
    <text evidence="2">The sequence shown here is derived from an EMBL/GenBank/DDBJ whole genome shotgun (WGS) entry which is preliminary data.</text>
</comment>
<dbReference type="InterPro" id="IPR011004">
    <property type="entry name" value="Trimer_LpxA-like_sf"/>
</dbReference>
<dbReference type="EMBL" id="RFAR01000057">
    <property type="protein sequence ID" value="RMC95366.1"/>
    <property type="molecule type" value="Genomic_DNA"/>
</dbReference>
<evidence type="ECO:0000313" key="2">
    <source>
        <dbReference type="EMBL" id="RMC95366.1"/>
    </source>
</evidence>
<dbReference type="Gene3D" id="2.160.10.10">
    <property type="entry name" value="Hexapeptide repeat proteins"/>
    <property type="match status" value="1"/>
</dbReference>
<dbReference type="PANTHER" id="PTHR43300:SF7">
    <property type="entry name" value="UDP-N-ACETYLBACILLOSAMINE N-ACETYLTRANSFERASE"/>
    <property type="match status" value="1"/>
</dbReference>
<name>A0A454JGE2_9NEIS</name>
<dbReference type="OrthoDB" id="272049at2"/>
<dbReference type="AlphaFoldDB" id="A0A454JGE2"/>
<proteinExistence type="inferred from homology"/>
<dbReference type="PANTHER" id="PTHR43300">
    <property type="entry name" value="ACETYLTRANSFERASE"/>
    <property type="match status" value="1"/>
</dbReference>
<dbReference type="RefSeq" id="WP_103525390.1">
    <property type="nucleotide sequence ID" value="NZ_JAIZDC010000006.1"/>
</dbReference>
<dbReference type="SUPFAM" id="SSF51161">
    <property type="entry name" value="Trimeric LpxA-like enzymes"/>
    <property type="match status" value="1"/>
</dbReference>
<comment type="similarity">
    <text evidence="1">Belongs to the transferase hexapeptide repeat family.</text>
</comment>
<accession>A0A454JGE2</accession>
<gene>
    <name evidence="2" type="ORF">EAY64_14120</name>
</gene>
<protein>
    <recommendedName>
        <fullName evidence="4">Acetyltransferase</fullName>
    </recommendedName>
</protein>
<sequence length="216" mass="22256">MNSSVKIALIGSGALALELLEMFGRERFVAAYCDPQFVAAARIDLPLHTSLSALAQVATHYVLALADAADRTRLEQALQSAGMQPAPALILPSAVLSPSATIGAGSVIGHGVQIGSRCRVGQHNFVMHHTVMGHDSCTGDHVVLCPGVFVSGYVTLENAVTVQANAALAKGITIGEAALIAQGASCFRSVPAGMQAIGNPARIIPPASQAPIWEIS</sequence>
<evidence type="ECO:0000313" key="3">
    <source>
        <dbReference type="Proteomes" id="UP000274139"/>
    </source>
</evidence>
<dbReference type="InterPro" id="IPR050179">
    <property type="entry name" value="Trans_hexapeptide_repeat"/>
</dbReference>
<keyword evidence="3" id="KW-1185">Reference proteome</keyword>
<organism evidence="2 3">
    <name type="scientific">Aquitalea palustris</name>
    <dbReference type="NCBI Taxonomy" id="2480983"/>
    <lineage>
        <taxon>Bacteria</taxon>
        <taxon>Pseudomonadati</taxon>
        <taxon>Pseudomonadota</taxon>
        <taxon>Betaproteobacteria</taxon>
        <taxon>Neisseriales</taxon>
        <taxon>Chromobacteriaceae</taxon>
        <taxon>Aquitalea</taxon>
    </lineage>
</organism>
<evidence type="ECO:0008006" key="4">
    <source>
        <dbReference type="Google" id="ProtNLM"/>
    </source>
</evidence>
<reference evidence="2 3" key="1">
    <citation type="submission" date="2018-10" db="EMBL/GenBank/DDBJ databases">
        <title>Draft genome sequence of Aquitalea MWU14-2217 isolated from a wild cranberry bog in Provincetown, Massachusetts.</title>
        <authorList>
            <person name="Ebadzadsahrai G."/>
            <person name="Soby S."/>
        </authorList>
    </citation>
    <scope>NUCLEOTIDE SEQUENCE [LARGE SCALE GENOMIC DNA]</scope>
    <source>
        <strain evidence="2 3">MWU14-2217</strain>
    </source>
</reference>
<dbReference type="Proteomes" id="UP000274139">
    <property type="component" value="Unassembled WGS sequence"/>
</dbReference>